<dbReference type="AlphaFoldDB" id="A0A2A8ZTG4"/>
<dbReference type="Pfam" id="PF00293">
    <property type="entry name" value="NUDIX"/>
    <property type="match status" value="1"/>
</dbReference>
<evidence type="ECO:0000313" key="3">
    <source>
        <dbReference type="Proteomes" id="UP000220032"/>
    </source>
</evidence>
<dbReference type="PROSITE" id="PS51462">
    <property type="entry name" value="NUDIX"/>
    <property type="match status" value="1"/>
</dbReference>
<comment type="caution">
    <text evidence="2">The sequence shown here is derived from an EMBL/GenBank/DDBJ whole genome shotgun (WGS) entry which is preliminary data.</text>
</comment>
<dbReference type="Gene3D" id="3.90.79.10">
    <property type="entry name" value="Nucleoside Triphosphate Pyrophosphohydrolase"/>
    <property type="match status" value="1"/>
</dbReference>
<dbReference type="PANTHER" id="PTHR10885">
    <property type="entry name" value="ISOPENTENYL-DIPHOSPHATE DELTA-ISOMERASE"/>
    <property type="match status" value="1"/>
</dbReference>
<dbReference type="CDD" id="cd04692">
    <property type="entry name" value="NUDIX_Hydrolase"/>
    <property type="match status" value="1"/>
</dbReference>
<gene>
    <name evidence="2" type="ORF">CN307_27030</name>
</gene>
<dbReference type="Proteomes" id="UP000220032">
    <property type="component" value="Unassembled WGS sequence"/>
</dbReference>
<dbReference type="RefSeq" id="WP_098343721.1">
    <property type="nucleotide sequence ID" value="NZ_NTRR01000054.1"/>
</dbReference>
<organism evidence="2 3">
    <name type="scientific">Bacillus cereus</name>
    <dbReference type="NCBI Taxonomy" id="1396"/>
    <lineage>
        <taxon>Bacteria</taxon>
        <taxon>Bacillati</taxon>
        <taxon>Bacillota</taxon>
        <taxon>Bacilli</taxon>
        <taxon>Bacillales</taxon>
        <taxon>Bacillaceae</taxon>
        <taxon>Bacillus</taxon>
        <taxon>Bacillus cereus group</taxon>
    </lineage>
</organism>
<sequence>MTEWLTLVNEKGIKQGKKLRDDIHRDGDWHETFHCWFVEQDDDDISLYFQLRAYNKKNLPGIWDVTSAGHIMHGEDILTGGIRELKEELGLSFYTTNLVYKGIYKTNHEYLNFIDREMCHVYFHIVTKPIVFALGNEVEDIMKINATVLWKLLKGEQSLVTATPVISAKTEPIVVTLQDISAFEIDYYQFVIEQGRNILKTNIL</sequence>
<dbReference type="PANTHER" id="PTHR10885:SF0">
    <property type="entry name" value="ISOPENTENYL-DIPHOSPHATE DELTA-ISOMERASE"/>
    <property type="match status" value="1"/>
</dbReference>
<accession>A0A2A8ZTG4</accession>
<dbReference type="InterPro" id="IPR015797">
    <property type="entry name" value="NUDIX_hydrolase-like_dom_sf"/>
</dbReference>
<evidence type="ECO:0000259" key="1">
    <source>
        <dbReference type="PROSITE" id="PS51462"/>
    </source>
</evidence>
<feature type="domain" description="Nudix hydrolase" evidence="1">
    <location>
        <begin position="28"/>
        <end position="166"/>
    </location>
</feature>
<proteinExistence type="predicted"/>
<dbReference type="GO" id="GO:0003824">
    <property type="term" value="F:catalytic activity"/>
    <property type="evidence" value="ECO:0007669"/>
    <property type="project" value="UniProtKB-ARBA"/>
</dbReference>
<evidence type="ECO:0000313" key="2">
    <source>
        <dbReference type="EMBL" id="PFE09038.1"/>
    </source>
</evidence>
<protein>
    <submittedName>
        <fullName evidence="2">DNA mismatch repair protein MutT</fullName>
    </submittedName>
</protein>
<reference evidence="2 3" key="1">
    <citation type="submission" date="2017-09" db="EMBL/GenBank/DDBJ databases">
        <title>Large-scale bioinformatics analysis of Bacillus genomes uncovers conserved roles of natural products in bacterial physiology.</title>
        <authorList>
            <consortium name="Agbiome Team Llc"/>
            <person name="Bleich R.M."/>
            <person name="Grubbs K.J."/>
            <person name="Santa Maria K.C."/>
            <person name="Allen S.E."/>
            <person name="Farag S."/>
            <person name="Shank E.A."/>
            <person name="Bowers A."/>
        </authorList>
    </citation>
    <scope>NUCLEOTIDE SEQUENCE [LARGE SCALE GENOMIC DNA]</scope>
    <source>
        <strain evidence="2 3">AFS022681</strain>
    </source>
</reference>
<dbReference type="EMBL" id="NTRR01000054">
    <property type="protein sequence ID" value="PFE09038.1"/>
    <property type="molecule type" value="Genomic_DNA"/>
</dbReference>
<dbReference type="InterPro" id="IPR000086">
    <property type="entry name" value="NUDIX_hydrolase_dom"/>
</dbReference>
<dbReference type="SUPFAM" id="SSF55811">
    <property type="entry name" value="Nudix"/>
    <property type="match status" value="1"/>
</dbReference>
<name>A0A2A8ZTG4_BACCE</name>